<dbReference type="GO" id="GO:0031177">
    <property type="term" value="F:phosphopantetheine binding"/>
    <property type="evidence" value="ECO:0007669"/>
    <property type="project" value="InterPro"/>
</dbReference>
<dbReference type="Gene3D" id="3.40.50.720">
    <property type="entry name" value="NAD(P)-binding Rossmann-like Domain"/>
    <property type="match status" value="3"/>
</dbReference>
<dbReference type="InterPro" id="IPR045851">
    <property type="entry name" value="AMP-bd_C_sf"/>
</dbReference>
<dbReference type="EMBL" id="OB661428">
    <property type="protein sequence ID" value="CAD7228199.1"/>
    <property type="molecule type" value="Genomic_DNA"/>
</dbReference>
<dbReference type="GO" id="GO:0004312">
    <property type="term" value="F:fatty acid synthase activity"/>
    <property type="evidence" value="ECO:0007669"/>
    <property type="project" value="UniProtKB-EC"/>
</dbReference>
<dbReference type="Pfam" id="PF07993">
    <property type="entry name" value="NAD_binding_4"/>
    <property type="match status" value="1"/>
</dbReference>
<dbReference type="InterPro" id="IPR036736">
    <property type="entry name" value="ACP-like_sf"/>
</dbReference>
<dbReference type="InterPro" id="IPR013120">
    <property type="entry name" value="FAR_NAD-bd"/>
</dbReference>
<dbReference type="InterPro" id="IPR009081">
    <property type="entry name" value="PP-bd_ACP"/>
</dbReference>
<evidence type="ECO:0000256" key="5">
    <source>
        <dbReference type="ARBA" id="ARBA00044883"/>
    </source>
</evidence>
<reference evidence="8" key="1">
    <citation type="submission" date="2020-11" db="EMBL/GenBank/DDBJ databases">
        <authorList>
            <person name="Tran Van P."/>
        </authorList>
    </citation>
    <scope>NUCLEOTIDE SEQUENCE</scope>
</reference>
<protein>
    <recommendedName>
        <fullName evidence="2">Fatty acid synthase</fullName>
        <ecNumber evidence="1">2.3.1.85</ecNumber>
    </recommendedName>
</protein>
<dbReference type="InterPro" id="IPR036291">
    <property type="entry name" value="NAD(P)-bd_dom_sf"/>
</dbReference>
<evidence type="ECO:0000256" key="4">
    <source>
        <dbReference type="ARBA" id="ARBA00022553"/>
    </source>
</evidence>
<sequence>RPPSPPSPLSSGRTASQSSLTSEQRPLLRGEGGLGGSATAAERKIWLCGEVVTTALMKRIRDMIPGAQILNLYSVSETHDVACSDLTSIVLDPKRSFCPVGRPLPGIEPFILDDNLNVQPVGVPGEAVEREILDLPEVQNTCVLVQGNEGEDKFLVAYVVTTHSVSQRHLRSALMNRIPFYMVPSVFVMMESLPTLPASGKLDKKALPKVDISTVVLDIEALPSTSTEKEIAKLWCHVLRVSAVDVQESFFDLGGHSLLATRLLSLMNDKFQVQLTVRDLFAKPTVQQLAAFIDQQNNHKNGIASEPSPDMAMVDLMEEVDKYSAGLQNITNLDMQLRAFWRAVELNSNRWYRGSCLLTGATGFLGSFLLKELMLKTKATVYCLLRELPGVSAKERLQKALKQFRIIGQGTASERLEERLGYRCICISGDVSLLRLGLNEEDYGSLSTDIDFVIHAGDVSLLRLGLNEEDYGSLSTDIDFVIHAAATVNLVYPYHALRGANVVGTANIIQFACNGRIKPIHYISTDAVFPLGVRLAEEESDMNDYAAKLEDGYSQSKWVAEQLIRRIQAKGVPATVYRCGNLAGTAENTAWNPHDFTLIFIKGCIGIGAVPDVDWQMELTPVDFVSEIVVHLTQNLLLGLGKVYHLMNSSRLDARILWSWMKGRGYPLKVLSFSEWKQHLHLEATSGTCNKNESKPNLRLFDDLVQHWIQTESFFSNIGTFRQSNLQDVLQSTKKTYPETNIELFTTYFKNLKATGDLPKPPHRRLPGPLQDKVAVITGASSGIGRAIAVSLVKQGAKVVLGARRIDRLIELRNFIESEYNGYAVACEMDVTNRAQVKKVIEDAELIFGPIDILVNNAGCGFYDRMQNQRVDQWMQQVDVNIKGVLNCLGEVLTSMVERRQGHIINMSSDAGKKALSEFAIDSSKIRFMDAEDVAEVVTFALCQPDHVAINEILVEPKEAAY</sequence>
<evidence type="ECO:0000256" key="2">
    <source>
        <dbReference type="ARBA" id="ARBA00018769"/>
    </source>
</evidence>
<feature type="domain" description="Carrier" evidence="7">
    <location>
        <begin position="222"/>
        <end position="297"/>
    </location>
</feature>
<dbReference type="PROSITE" id="PS00012">
    <property type="entry name" value="PHOSPHOPANTETHEINE"/>
    <property type="match status" value="1"/>
</dbReference>
<dbReference type="Pfam" id="PF00550">
    <property type="entry name" value="PP-binding"/>
    <property type="match status" value="1"/>
</dbReference>
<dbReference type="OrthoDB" id="416786at2759"/>
<evidence type="ECO:0000256" key="1">
    <source>
        <dbReference type="ARBA" id="ARBA00012873"/>
    </source>
</evidence>
<evidence type="ECO:0000256" key="6">
    <source>
        <dbReference type="SAM" id="MobiDB-lite"/>
    </source>
</evidence>
<dbReference type="PROSITE" id="PS50075">
    <property type="entry name" value="CARRIER"/>
    <property type="match status" value="1"/>
</dbReference>
<dbReference type="InterPro" id="IPR010080">
    <property type="entry name" value="Thioester_reductase-like_dom"/>
</dbReference>
<feature type="region of interest" description="Disordered" evidence="6">
    <location>
        <begin position="1"/>
        <end position="36"/>
    </location>
</feature>
<evidence type="ECO:0000259" key="7">
    <source>
        <dbReference type="PROSITE" id="PS50075"/>
    </source>
</evidence>
<dbReference type="InterPro" id="IPR020806">
    <property type="entry name" value="PKS_PP-bd"/>
</dbReference>
<dbReference type="Pfam" id="PF00501">
    <property type="entry name" value="AMP-binding"/>
    <property type="match status" value="1"/>
</dbReference>
<dbReference type="Gene3D" id="3.30.300.30">
    <property type="match status" value="1"/>
</dbReference>
<evidence type="ECO:0000313" key="8">
    <source>
        <dbReference type="EMBL" id="CAD7228199.1"/>
    </source>
</evidence>
<name>A0A7R8WAW2_9CRUS</name>
<dbReference type="InterPro" id="IPR006162">
    <property type="entry name" value="Ppantetheine_attach_site"/>
</dbReference>
<dbReference type="SUPFAM" id="SSF56801">
    <property type="entry name" value="Acetyl-CoA synthetase-like"/>
    <property type="match status" value="1"/>
</dbReference>
<dbReference type="AlphaFoldDB" id="A0A7R8WAW2"/>
<dbReference type="InterPro" id="IPR002347">
    <property type="entry name" value="SDR_fam"/>
</dbReference>
<dbReference type="SUPFAM" id="SSF51735">
    <property type="entry name" value="NAD(P)-binding Rossmann-fold domains"/>
    <property type="match status" value="2"/>
</dbReference>
<dbReference type="PRINTS" id="PR00081">
    <property type="entry name" value="GDHRDH"/>
</dbReference>
<dbReference type="Gene3D" id="1.10.1200.10">
    <property type="entry name" value="ACP-like"/>
    <property type="match status" value="1"/>
</dbReference>
<dbReference type="InterPro" id="IPR000873">
    <property type="entry name" value="AMP-dep_synth/lig_dom"/>
</dbReference>
<dbReference type="FunFam" id="1.10.1200.10:FF:000005">
    <property type="entry name" value="Nonribosomal peptide synthetase 1"/>
    <property type="match status" value="1"/>
</dbReference>
<dbReference type="EC" id="2.3.1.85" evidence="1"/>
<keyword evidence="3" id="KW-0596">Phosphopantetheine</keyword>
<comment type="catalytic activity">
    <reaction evidence="5">
        <text>acetyl-CoA + n malonyl-CoA + 2n NADPH + 2n H(+) = a long-chain fatty acid + (n+1) CoA + n CO2 + 2n NADP(+).</text>
        <dbReference type="EC" id="2.3.1.85"/>
    </reaction>
</comment>
<feature type="compositionally biased region" description="Polar residues" evidence="6">
    <location>
        <begin position="12"/>
        <end position="24"/>
    </location>
</feature>
<dbReference type="CDD" id="cd05235">
    <property type="entry name" value="SDR_e1"/>
    <property type="match status" value="1"/>
</dbReference>
<dbReference type="NCBIfam" id="TIGR01746">
    <property type="entry name" value="Thioester-redct"/>
    <property type="match status" value="1"/>
</dbReference>
<dbReference type="SMART" id="SM00823">
    <property type="entry name" value="PKS_PP"/>
    <property type="match status" value="1"/>
</dbReference>
<organism evidence="8">
    <name type="scientific">Cyprideis torosa</name>
    <dbReference type="NCBI Taxonomy" id="163714"/>
    <lineage>
        <taxon>Eukaryota</taxon>
        <taxon>Metazoa</taxon>
        <taxon>Ecdysozoa</taxon>
        <taxon>Arthropoda</taxon>
        <taxon>Crustacea</taxon>
        <taxon>Oligostraca</taxon>
        <taxon>Ostracoda</taxon>
        <taxon>Podocopa</taxon>
        <taxon>Podocopida</taxon>
        <taxon>Cytherocopina</taxon>
        <taxon>Cytheroidea</taxon>
        <taxon>Cytherideidae</taxon>
        <taxon>Cyprideis</taxon>
    </lineage>
</organism>
<dbReference type="SUPFAM" id="SSF47336">
    <property type="entry name" value="ACP-like"/>
    <property type="match status" value="1"/>
</dbReference>
<dbReference type="PANTHER" id="PTHR44845">
    <property type="entry name" value="CARRIER DOMAIN-CONTAINING PROTEIN"/>
    <property type="match status" value="1"/>
</dbReference>
<accession>A0A7R8WAW2</accession>
<feature type="non-terminal residue" evidence="8">
    <location>
        <position position="1"/>
    </location>
</feature>
<dbReference type="Gene3D" id="3.40.50.12780">
    <property type="entry name" value="N-terminal domain of ligase-like"/>
    <property type="match status" value="1"/>
</dbReference>
<proteinExistence type="predicted"/>
<dbReference type="PANTHER" id="PTHR44845:SF6">
    <property type="entry name" value="BETA-ALANINE-ACTIVATING ENZYME"/>
    <property type="match status" value="1"/>
</dbReference>
<keyword evidence="4" id="KW-0597">Phosphoprotein</keyword>
<dbReference type="InterPro" id="IPR042099">
    <property type="entry name" value="ANL_N_sf"/>
</dbReference>
<gene>
    <name evidence="8" type="ORF">CTOB1V02_LOCUS6088</name>
</gene>
<dbReference type="Pfam" id="PF00106">
    <property type="entry name" value="adh_short"/>
    <property type="match status" value="1"/>
</dbReference>
<evidence type="ECO:0000256" key="3">
    <source>
        <dbReference type="ARBA" id="ARBA00022450"/>
    </source>
</evidence>